<dbReference type="Pfam" id="PF02698">
    <property type="entry name" value="DUF218"/>
    <property type="match status" value="1"/>
</dbReference>
<accession>A0A2U3PBJ5</accession>
<proteinExistence type="predicted"/>
<dbReference type="InterPro" id="IPR003848">
    <property type="entry name" value="DUF218"/>
</dbReference>
<dbReference type="EMBL" id="FUEZ01000004">
    <property type="protein sequence ID" value="SPM41111.1"/>
    <property type="molecule type" value="Genomic_DNA"/>
</dbReference>
<protein>
    <submittedName>
        <fullName evidence="3">Uncharacterized SAM-binding protein YcdF, DUF218 family</fullName>
    </submittedName>
</protein>
<organism evidence="3 4">
    <name type="scientific">Mycobacterium numidiamassiliense</name>
    <dbReference type="NCBI Taxonomy" id="1841861"/>
    <lineage>
        <taxon>Bacteria</taxon>
        <taxon>Bacillati</taxon>
        <taxon>Actinomycetota</taxon>
        <taxon>Actinomycetes</taxon>
        <taxon>Mycobacteriales</taxon>
        <taxon>Mycobacteriaceae</taxon>
        <taxon>Mycobacterium</taxon>
    </lineage>
</organism>
<gene>
    <name evidence="3" type="ORF">MNAB215_3314</name>
</gene>
<dbReference type="STRING" id="1841861.GCA_900157365_01633"/>
<dbReference type="Proteomes" id="UP000240424">
    <property type="component" value="Unassembled WGS sequence"/>
</dbReference>
<keyword evidence="1" id="KW-0472">Membrane</keyword>
<dbReference type="CDD" id="cd06259">
    <property type="entry name" value="YdcF-like"/>
    <property type="match status" value="1"/>
</dbReference>
<keyword evidence="4" id="KW-1185">Reference proteome</keyword>
<reference evidence="3 4" key="1">
    <citation type="submission" date="2017-01" db="EMBL/GenBank/DDBJ databases">
        <authorList>
            <consortium name="Urmite Genomes"/>
        </authorList>
    </citation>
    <scope>NUCLEOTIDE SEQUENCE [LARGE SCALE GENOMIC DNA]</scope>
    <source>
        <strain evidence="3 4">AB215</strain>
    </source>
</reference>
<keyword evidence="1" id="KW-1133">Transmembrane helix</keyword>
<feature type="domain" description="DUF218" evidence="2">
    <location>
        <begin position="46"/>
        <end position="158"/>
    </location>
</feature>
<evidence type="ECO:0000259" key="2">
    <source>
        <dbReference type="Pfam" id="PF02698"/>
    </source>
</evidence>
<dbReference type="AlphaFoldDB" id="A0A2U3PBJ5"/>
<sequence length="192" mass="21586">VNFFWRTARRTAVFLTAFATVFVVLNSCAGFIIFGNAADNPASHVDAVVVLGGEHDGREGYGLELARQGLASTVVLSDPYASADEVMNRICRRRDDSVEVICFSPDPATTRGEALMTRRLALERHWKSILVVSWQYHLPRARLVFRQCLSNMGIAVSARAVPRSYAVPEWYWQYIYLYQFAGIAKAMTVDRC</sequence>
<evidence type="ECO:0000313" key="3">
    <source>
        <dbReference type="EMBL" id="SPM41111.1"/>
    </source>
</evidence>
<feature type="transmembrane region" description="Helical" evidence="1">
    <location>
        <begin position="12"/>
        <end position="34"/>
    </location>
</feature>
<name>A0A2U3PBJ5_9MYCO</name>
<evidence type="ECO:0000256" key="1">
    <source>
        <dbReference type="SAM" id="Phobius"/>
    </source>
</evidence>
<keyword evidence="1" id="KW-0812">Transmembrane</keyword>
<feature type="non-terminal residue" evidence="3">
    <location>
        <position position="1"/>
    </location>
</feature>
<evidence type="ECO:0000313" key="4">
    <source>
        <dbReference type="Proteomes" id="UP000240424"/>
    </source>
</evidence>